<reference evidence="3 4" key="1">
    <citation type="submission" date="2016-10" db="EMBL/GenBank/DDBJ databases">
        <authorList>
            <person name="de Groot N.N."/>
        </authorList>
    </citation>
    <scope>NUCLEOTIDE SEQUENCE [LARGE SCALE GENOMIC DNA]</scope>
    <source>
        <strain evidence="3 4">DSM 43357</strain>
    </source>
</reference>
<dbReference type="AlphaFoldDB" id="A0A1H7X7H8"/>
<name>A0A1H7X7H8_9ACTN</name>
<dbReference type="EMBL" id="FOBF01000011">
    <property type="protein sequence ID" value="SEM29812.1"/>
    <property type="molecule type" value="Genomic_DNA"/>
</dbReference>
<sequence length="175" mass="17368">MRFRVPAPFPGHGWAVNAALALALLAGAVFAHGGACAAVVLSEAGAHRAHMAAAHPAHPAHPVHPGHAAHAGTKSQAAPTTAPMKAPVNAPVSGPVSGPLTAAYGHCSHRDLPELHHHGTEPGGSDAGQAPRPEAGTPAAARVVPAVTAGAAPLEFPSAILFSGPVRALLCVIRI</sequence>
<feature type="region of interest" description="Disordered" evidence="1">
    <location>
        <begin position="51"/>
        <end position="92"/>
    </location>
</feature>
<evidence type="ECO:0000256" key="2">
    <source>
        <dbReference type="SAM" id="SignalP"/>
    </source>
</evidence>
<feature type="compositionally biased region" description="Low complexity" evidence="1">
    <location>
        <begin position="63"/>
        <end position="72"/>
    </location>
</feature>
<accession>A0A1H7X7H8</accession>
<dbReference type="STRING" id="46177.SAMN05660976_04786"/>
<keyword evidence="2" id="KW-0732">Signal</keyword>
<dbReference type="Proteomes" id="UP000198953">
    <property type="component" value="Unassembled WGS sequence"/>
</dbReference>
<feature type="region of interest" description="Disordered" evidence="1">
    <location>
        <begin position="110"/>
        <end position="139"/>
    </location>
</feature>
<evidence type="ECO:0000256" key="1">
    <source>
        <dbReference type="SAM" id="MobiDB-lite"/>
    </source>
</evidence>
<feature type="signal peptide" evidence="2">
    <location>
        <begin position="1"/>
        <end position="31"/>
    </location>
</feature>
<keyword evidence="4" id="KW-1185">Reference proteome</keyword>
<gene>
    <name evidence="3" type="ORF">SAMN05660976_04786</name>
</gene>
<feature type="chain" id="PRO_5038610188" evidence="2">
    <location>
        <begin position="32"/>
        <end position="175"/>
    </location>
</feature>
<feature type="compositionally biased region" description="Basic and acidic residues" evidence="1">
    <location>
        <begin position="110"/>
        <end position="120"/>
    </location>
</feature>
<evidence type="ECO:0000313" key="3">
    <source>
        <dbReference type="EMBL" id="SEM29812.1"/>
    </source>
</evidence>
<organism evidence="3 4">
    <name type="scientific">Nonomuraea pusilla</name>
    <dbReference type="NCBI Taxonomy" id="46177"/>
    <lineage>
        <taxon>Bacteria</taxon>
        <taxon>Bacillati</taxon>
        <taxon>Actinomycetota</taxon>
        <taxon>Actinomycetes</taxon>
        <taxon>Streptosporangiales</taxon>
        <taxon>Streptosporangiaceae</taxon>
        <taxon>Nonomuraea</taxon>
    </lineage>
</organism>
<evidence type="ECO:0000313" key="4">
    <source>
        <dbReference type="Proteomes" id="UP000198953"/>
    </source>
</evidence>
<proteinExistence type="predicted"/>
<protein>
    <submittedName>
        <fullName evidence="3">Uncharacterized protein</fullName>
    </submittedName>
</protein>